<dbReference type="InterPro" id="IPR011320">
    <property type="entry name" value="RNase_H1_N"/>
</dbReference>
<accession>A0AAD8W711</accession>
<reference evidence="2" key="1">
    <citation type="submission" date="2023-07" db="EMBL/GenBank/DDBJ databases">
        <title>A chromosome-level genome assembly of Lolium multiflorum.</title>
        <authorList>
            <person name="Chen Y."/>
            <person name="Copetti D."/>
            <person name="Kolliker R."/>
            <person name="Studer B."/>
        </authorList>
    </citation>
    <scope>NUCLEOTIDE SEQUENCE</scope>
    <source>
        <strain evidence="2">02402/16</strain>
        <tissue evidence="2">Leaf</tissue>
    </source>
</reference>
<evidence type="ECO:0000313" key="3">
    <source>
        <dbReference type="Proteomes" id="UP001231189"/>
    </source>
</evidence>
<sequence>MEMAEAAARIGEKRKWEREGFCHLPLRPMAYFYPLLHSPPKFRASPPIGKQDSFCDDFCQALVCVGDSQIPSQVPDSQPAYDSKVAVTPLSVSDLVARVAAKVAAMLATTKNNKNRREADKALKFGQKGTGTMKWLPFMSSFVLEKMCGLIKTGVRTGKGFKEVHLTTVAKGLFYHYGVSVCSTQDNPTDAEFLNVPIANYDEMHTILSFGLATGKYAMGSSEPLGLAATIPSPEDAETQESVTVNLDGPLEKDGDAPEKVTAGKRKRGAFTDDELVAFTNMTVVVKDVAQAIRDNKPTDMHPDLYNAVMDMLGFAEDDLMATLSHLIDHKAQGSSFIGMIEPHRVLWLRTTLARIYIPWRVYQDQVNGYSNNSYRGYETLEEAHQEYLTFLEEEFLEDQAIDEAVPLVQLPPKEVHALQGASPMVRPCRVKDYIIPFLIMVIVRILFF</sequence>
<organism evidence="2 3">
    <name type="scientific">Lolium multiflorum</name>
    <name type="common">Italian ryegrass</name>
    <name type="synonym">Lolium perenne subsp. multiflorum</name>
    <dbReference type="NCBI Taxonomy" id="4521"/>
    <lineage>
        <taxon>Eukaryota</taxon>
        <taxon>Viridiplantae</taxon>
        <taxon>Streptophyta</taxon>
        <taxon>Embryophyta</taxon>
        <taxon>Tracheophyta</taxon>
        <taxon>Spermatophyta</taxon>
        <taxon>Magnoliopsida</taxon>
        <taxon>Liliopsida</taxon>
        <taxon>Poales</taxon>
        <taxon>Poaceae</taxon>
        <taxon>BOP clade</taxon>
        <taxon>Pooideae</taxon>
        <taxon>Poodae</taxon>
        <taxon>Poeae</taxon>
        <taxon>Poeae Chloroplast Group 2 (Poeae type)</taxon>
        <taxon>Loliodinae</taxon>
        <taxon>Loliinae</taxon>
        <taxon>Lolium</taxon>
    </lineage>
</organism>
<keyword evidence="3" id="KW-1185">Reference proteome</keyword>
<dbReference type="InterPro" id="IPR037056">
    <property type="entry name" value="RNase_H1_N_sf"/>
</dbReference>
<dbReference type="Gene3D" id="3.40.970.10">
    <property type="entry name" value="Ribonuclease H1, N-terminal domain"/>
    <property type="match status" value="1"/>
</dbReference>
<dbReference type="PANTHER" id="PTHR47127">
    <property type="entry name" value="10A19I.15"/>
    <property type="match status" value="1"/>
</dbReference>
<dbReference type="AlphaFoldDB" id="A0AAD8W711"/>
<dbReference type="Pfam" id="PF01693">
    <property type="entry name" value="Cauli_VI"/>
    <property type="match status" value="1"/>
</dbReference>
<dbReference type="EMBL" id="JAUUTY010000004">
    <property type="protein sequence ID" value="KAK1643459.1"/>
    <property type="molecule type" value="Genomic_DNA"/>
</dbReference>
<evidence type="ECO:0000259" key="1">
    <source>
        <dbReference type="Pfam" id="PF01693"/>
    </source>
</evidence>
<dbReference type="Proteomes" id="UP001231189">
    <property type="component" value="Unassembled WGS sequence"/>
</dbReference>
<proteinExistence type="predicted"/>
<gene>
    <name evidence="2" type="ORF">QYE76_061264</name>
</gene>
<feature type="domain" description="Ribonuclease H1 N-terminal" evidence="1">
    <location>
        <begin position="356"/>
        <end position="385"/>
    </location>
</feature>
<name>A0AAD8W711_LOLMU</name>
<comment type="caution">
    <text evidence="2">The sequence shown here is derived from an EMBL/GenBank/DDBJ whole genome shotgun (WGS) entry which is preliminary data.</text>
</comment>
<evidence type="ECO:0000313" key="2">
    <source>
        <dbReference type="EMBL" id="KAK1643459.1"/>
    </source>
</evidence>
<protein>
    <recommendedName>
        <fullName evidence="1">Ribonuclease H1 N-terminal domain-containing protein</fullName>
    </recommendedName>
</protein>